<sequence>MHTPGNAVAALFLLPLLLTSLPATGEPIPPAGTAKAWIISPSTYRRNARPDAPADERLNQLFFDTGKSVALHLEGVVGAGNVEHWHGAKASADNVRNLLANVIPQLPQNSLVIVYFCGHGFRGKGMAATRLTSLALDGCDPCGEDPKSYNLSIPTSDLANAFYNNSTASFMIFLDCCHSGQDVPQLRMNDDRDVGTRGFILASSVGGDLSKGCHFTQALLEIWQGLGKTDAPLAELARSEVRDLADLQRSITGKLLLKRKQGVGYPGQKAEIVLGNPDLPLGMLRRTDCVVLLDVGRPNPAGYVVQLDGEVIAQLPEGRQLFLFTVPRGVHEICVGNIELWKNQYDFTGLPYKIIQVDPSATTPVKLSSITPKDLQEKAMESLAAVRTQAAAHGLPTGAIALDATRLLVNTNPTLDRTALANAILEDFPEGNETRQALALVARNQAIPADVQGRLFSSTLAANNLAMDSQLASFYLNCVKDISANRELAVVNYGFDSESDATDHLDAYFRWGAKYWTLSTTPGDIGATPAELLGQVKAGPTVWSARDYKHAAGIVATSSKIATEVPDSVVDNSGNIDRARFFRAMSVRKAVNNSKYFMDTGTDPAPSAAQIESAIRQWQHQLEKEHRNAVPPAGD</sequence>
<feature type="chain" id="PRO_5032987068" description="Caspase family protein" evidence="1">
    <location>
        <begin position="26"/>
        <end position="635"/>
    </location>
</feature>
<accession>A0A858RKB0</accession>
<dbReference type="KEGG" id="luo:HHL09_18760"/>
<dbReference type="Proteomes" id="UP000501812">
    <property type="component" value="Chromosome"/>
</dbReference>
<dbReference type="RefSeq" id="WP_169456162.1">
    <property type="nucleotide sequence ID" value="NZ_CP051774.1"/>
</dbReference>
<proteinExistence type="predicted"/>
<dbReference type="EMBL" id="CP051774">
    <property type="protein sequence ID" value="QJE97736.1"/>
    <property type="molecule type" value="Genomic_DNA"/>
</dbReference>
<reference evidence="2 3" key="1">
    <citation type="submission" date="2020-04" db="EMBL/GenBank/DDBJ databases">
        <title>Luteolibacter sp. G-1-1-1 isolated from soil.</title>
        <authorList>
            <person name="Dahal R.H."/>
        </authorList>
    </citation>
    <scope>NUCLEOTIDE SEQUENCE [LARGE SCALE GENOMIC DNA]</scope>
    <source>
        <strain evidence="2 3">G-1-1-1</strain>
    </source>
</reference>
<evidence type="ECO:0000313" key="3">
    <source>
        <dbReference type="Proteomes" id="UP000501812"/>
    </source>
</evidence>
<evidence type="ECO:0008006" key="4">
    <source>
        <dbReference type="Google" id="ProtNLM"/>
    </source>
</evidence>
<evidence type="ECO:0000256" key="1">
    <source>
        <dbReference type="SAM" id="SignalP"/>
    </source>
</evidence>
<feature type="signal peptide" evidence="1">
    <location>
        <begin position="1"/>
        <end position="25"/>
    </location>
</feature>
<dbReference type="Gene3D" id="3.40.50.1460">
    <property type="match status" value="1"/>
</dbReference>
<keyword evidence="1" id="KW-0732">Signal</keyword>
<protein>
    <recommendedName>
        <fullName evidence="4">Caspase family protein</fullName>
    </recommendedName>
</protein>
<keyword evidence="3" id="KW-1185">Reference proteome</keyword>
<evidence type="ECO:0000313" key="2">
    <source>
        <dbReference type="EMBL" id="QJE97736.1"/>
    </source>
</evidence>
<dbReference type="AlphaFoldDB" id="A0A858RKB0"/>
<name>A0A858RKB0_9BACT</name>
<organism evidence="2 3">
    <name type="scientific">Luteolibacter luteus</name>
    <dbReference type="NCBI Taxonomy" id="2728835"/>
    <lineage>
        <taxon>Bacteria</taxon>
        <taxon>Pseudomonadati</taxon>
        <taxon>Verrucomicrobiota</taxon>
        <taxon>Verrucomicrobiia</taxon>
        <taxon>Verrucomicrobiales</taxon>
        <taxon>Verrucomicrobiaceae</taxon>
        <taxon>Luteolibacter</taxon>
    </lineage>
</organism>
<gene>
    <name evidence="2" type="ORF">HHL09_18760</name>
</gene>